<feature type="region of interest" description="Disordered" evidence="1">
    <location>
        <begin position="31"/>
        <end position="54"/>
    </location>
</feature>
<keyword evidence="3" id="KW-1185">Reference proteome</keyword>
<feature type="compositionally biased region" description="Polar residues" evidence="1">
    <location>
        <begin position="40"/>
        <end position="52"/>
    </location>
</feature>
<gene>
    <name evidence="2" type="ORF">BDK92_5475</name>
</gene>
<accession>A0A495JQ08</accession>
<sequence length="88" mass="9018">MRPTLAVLFDSGSATAPDLGMAADSLGECMTRPPGAPGLSTRSPLWTESSPPSRRLHLAVPAPGRQMAISRYLPDSGFGQALDAAGGP</sequence>
<evidence type="ECO:0000313" key="3">
    <source>
        <dbReference type="Proteomes" id="UP000277671"/>
    </source>
</evidence>
<evidence type="ECO:0000256" key="1">
    <source>
        <dbReference type="SAM" id="MobiDB-lite"/>
    </source>
</evidence>
<proteinExistence type="predicted"/>
<dbReference type="Proteomes" id="UP000277671">
    <property type="component" value="Unassembled WGS sequence"/>
</dbReference>
<evidence type="ECO:0000313" key="2">
    <source>
        <dbReference type="EMBL" id="RKR91087.1"/>
    </source>
</evidence>
<dbReference type="EMBL" id="RBKT01000001">
    <property type="protein sequence ID" value="RKR91087.1"/>
    <property type="molecule type" value="Genomic_DNA"/>
</dbReference>
<comment type="caution">
    <text evidence="2">The sequence shown here is derived from an EMBL/GenBank/DDBJ whole genome shotgun (WGS) entry which is preliminary data.</text>
</comment>
<dbReference type="AlphaFoldDB" id="A0A495JQ08"/>
<reference evidence="2 3" key="1">
    <citation type="submission" date="2018-10" db="EMBL/GenBank/DDBJ databases">
        <title>Sequencing the genomes of 1000 actinobacteria strains.</title>
        <authorList>
            <person name="Klenk H.-P."/>
        </authorList>
    </citation>
    <scope>NUCLEOTIDE SEQUENCE [LARGE SCALE GENOMIC DNA]</scope>
    <source>
        <strain evidence="2 3">DSM 45175</strain>
    </source>
</reference>
<name>A0A495JQ08_9ACTN</name>
<protein>
    <submittedName>
        <fullName evidence="2">Uncharacterized protein</fullName>
    </submittedName>
</protein>
<organism evidence="2 3">
    <name type="scientific">Micromonospora pisi</name>
    <dbReference type="NCBI Taxonomy" id="589240"/>
    <lineage>
        <taxon>Bacteria</taxon>
        <taxon>Bacillati</taxon>
        <taxon>Actinomycetota</taxon>
        <taxon>Actinomycetes</taxon>
        <taxon>Micromonosporales</taxon>
        <taxon>Micromonosporaceae</taxon>
        <taxon>Micromonospora</taxon>
    </lineage>
</organism>